<reference evidence="7" key="1">
    <citation type="journal article" date="2023" name="Mol. Phylogenet. Evol.">
        <title>Genome-scale phylogeny and comparative genomics of the fungal order Sordariales.</title>
        <authorList>
            <person name="Hensen N."/>
            <person name="Bonometti L."/>
            <person name="Westerberg I."/>
            <person name="Brannstrom I.O."/>
            <person name="Guillou S."/>
            <person name="Cros-Aarteil S."/>
            <person name="Calhoun S."/>
            <person name="Haridas S."/>
            <person name="Kuo A."/>
            <person name="Mondo S."/>
            <person name="Pangilinan J."/>
            <person name="Riley R."/>
            <person name="LaButti K."/>
            <person name="Andreopoulos B."/>
            <person name="Lipzen A."/>
            <person name="Chen C."/>
            <person name="Yan M."/>
            <person name="Daum C."/>
            <person name="Ng V."/>
            <person name="Clum A."/>
            <person name="Steindorff A."/>
            <person name="Ohm R.A."/>
            <person name="Martin F."/>
            <person name="Silar P."/>
            <person name="Natvig D.O."/>
            <person name="Lalanne C."/>
            <person name="Gautier V."/>
            <person name="Ament-Velasquez S.L."/>
            <person name="Kruys A."/>
            <person name="Hutchinson M.I."/>
            <person name="Powell A.J."/>
            <person name="Barry K."/>
            <person name="Miller A.N."/>
            <person name="Grigoriev I.V."/>
            <person name="Debuchy R."/>
            <person name="Gladieux P."/>
            <person name="Hiltunen Thoren M."/>
            <person name="Johannesson H."/>
        </authorList>
    </citation>
    <scope>NUCLEOTIDE SEQUENCE</scope>
    <source>
        <strain evidence="7">CBS 892.96</strain>
    </source>
</reference>
<comment type="subcellular location">
    <subcellularLocation>
        <location evidence="1">Membrane</location>
        <topology evidence="1">Multi-pass membrane protein</topology>
    </subcellularLocation>
</comment>
<sequence length="226" mass="24280">MVTMPTPDTIAGTTIAFSFILLGNAITQSFMGVPALLVDFPRPSSPDHPRAARLLGRQWPIFWQVGNIFFRPISTLGILGYGYTAFSAWRYASAVASNNGWHTALIPAHGQVEKGNWKIWGVCAVCHLITVVHSAMNMQPLNAKLEGLSSAAEVVNGKDKRVDENGAALGTAKGKGGGVDVSLAEYYARRWIKLNLLRALMPLVAGTLGLWQSLGAKEVPVQGVIV</sequence>
<keyword evidence="4 6" id="KW-0472">Membrane</keyword>
<dbReference type="Proteomes" id="UP001302321">
    <property type="component" value="Unassembled WGS sequence"/>
</dbReference>
<evidence type="ECO:0000256" key="6">
    <source>
        <dbReference type="SAM" id="Phobius"/>
    </source>
</evidence>
<dbReference type="GO" id="GO:0016020">
    <property type="term" value="C:membrane"/>
    <property type="evidence" value="ECO:0007669"/>
    <property type="project" value="UniProtKB-SubCell"/>
</dbReference>
<evidence type="ECO:0000313" key="7">
    <source>
        <dbReference type="EMBL" id="KAK4179125.1"/>
    </source>
</evidence>
<feature type="transmembrane region" description="Helical" evidence="6">
    <location>
        <begin position="61"/>
        <end position="83"/>
    </location>
</feature>
<accession>A0AAN7AAI7</accession>
<evidence type="ECO:0000256" key="1">
    <source>
        <dbReference type="ARBA" id="ARBA00004141"/>
    </source>
</evidence>
<dbReference type="EMBL" id="MU866123">
    <property type="protein sequence ID" value="KAK4179125.1"/>
    <property type="molecule type" value="Genomic_DNA"/>
</dbReference>
<keyword evidence="8" id="KW-1185">Reference proteome</keyword>
<gene>
    <name evidence="7" type="ORF">QBC36DRAFT_232751</name>
</gene>
<dbReference type="Pfam" id="PF08592">
    <property type="entry name" value="Anthrone_oxy"/>
    <property type="match status" value="1"/>
</dbReference>
<dbReference type="InterPro" id="IPR013901">
    <property type="entry name" value="Anthrone_oxy"/>
</dbReference>
<evidence type="ECO:0000256" key="4">
    <source>
        <dbReference type="ARBA" id="ARBA00023136"/>
    </source>
</evidence>
<feature type="transmembrane region" description="Helical" evidence="6">
    <location>
        <begin position="196"/>
        <end position="214"/>
    </location>
</feature>
<keyword evidence="2 6" id="KW-0812">Transmembrane</keyword>
<reference evidence="7" key="2">
    <citation type="submission" date="2023-05" db="EMBL/GenBank/DDBJ databases">
        <authorList>
            <consortium name="Lawrence Berkeley National Laboratory"/>
            <person name="Steindorff A."/>
            <person name="Hensen N."/>
            <person name="Bonometti L."/>
            <person name="Westerberg I."/>
            <person name="Brannstrom I.O."/>
            <person name="Guillou S."/>
            <person name="Cros-Aarteil S."/>
            <person name="Calhoun S."/>
            <person name="Haridas S."/>
            <person name="Kuo A."/>
            <person name="Mondo S."/>
            <person name="Pangilinan J."/>
            <person name="Riley R."/>
            <person name="Labutti K."/>
            <person name="Andreopoulos B."/>
            <person name="Lipzen A."/>
            <person name="Chen C."/>
            <person name="Yanf M."/>
            <person name="Daum C."/>
            <person name="Ng V."/>
            <person name="Clum A."/>
            <person name="Ohm R."/>
            <person name="Martin F."/>
            <person name="Silar P."/>
            <person name="Natvig D."/>
            <person name="Lalanne C."/>
            <person name="Gautier V."/>
            <person name="Ament-Velasquez S.L."/>
            <person name="Kruys A."/>
            <person name="Hutchinson M.I."/>
            <person name="Powell A.J."/>
            <person name="Barry K."/>
            <person name="Miller A.N."/>
            <person name="Grigoriev I.V."/>
            <person name="Debuchy R."/>
            <person name="Gladieux P."/>
            <person name="Thoren M.H."/>
            <person name="Johannesson H."/>
        </authorList>
    </citation>
    <scope>NUCLEOTIDE SEQUENCE</scope>
    <source>
        <strain evidence="7">CBS 892.96</strain>
    </source>
</reference>
<evidence type="ECO:0000256" key="3">
    <source>
        <dbReference type="ARBA" id="ARBA00022989"/>
    </source>
</evidence>
<keyword evidence="3 6" id="KW-1133">Transmembrane helix</keyword>
<protein>
    <submittedName>
        <fullName evidence="7">Uncharacterized protein</fullName>
    </submittedName>
</protein>
<organism evidence="7 8">
    <name type="scientific">Triangularia setosa</name>
    <dbReference type="NCBI Taxonomy" id="2587417"/>
    <lineage>
        <taxon>Eukaryota</taxon>
        <taxon>Fungi</taxon>
        <taxon>Dikarya</taxon>
        <taxon>Ascomycota</taxon>
        <taxon>Pezizomycotina</taxon>
        <taxon>Sordariomycetes</taxon>
        <taxon>Sordariomycetidae</taxon>
        <taxon>Sordariales</taxon>
        <taxon>Podosporaceae</taxon>
        <taxon>Triangularia</taxon>
    </lineage>
</organism>
<dbReference type="PANTHER" id="PTHR35042:SF1">
    <property type="entry name" value="DUF1772-DOMAIN-CONTAINING PROTEIN"/>
    <property type="match status" value="1"/>
</dbReference>
<evidence type="ECO:0000256" key="5">
    <source>
        <dbReference type="ARBA" id="ARBA00034313"/>
    </source>
</evidence>
<dbReference type="AlphaFoldDB" id="A0AAN7AAI7"/>
<comment type="similarity">
    <text evidence="5">Belongs to the anthrone oxygenase family.</text>
</comment>
<proteinExistence type="inferred from homology"/>
<name>A0AAN7AAI7_9PEZI</name>
<feature type="transmembrane region" description="Helical" evidence="6">
    <location>
        <begin position="15"/>
        <end position="40"/>
    </location>
</feature>
<comment type="caution">
    <text evidence="7">The sequence shown here is derived from an EMBL/GenBank/DDBJ whole genome shotgun (WGS) entry which is preliminary data.</text>
</comment>
<dbReference type="PANTHER" id="PTHR35042">
    <property type="entry name" value="ANTHRONE OXYGENASE ENCC"/>
    <property type="match status" value="1"/>
</dbReference>
<evidence type="ECO:0000313" key="8">
    <source>
        <dbReference type="Proteomes" id="UP001302321"/>
    </source>
</evidence>
<evidence type="ECO:0000256" key="2">
    <source>
        <dbReference type="ARBA" id="ARBA00022692"/>
    </source>
</evidence>